<proteinExistence type="predicted"/>
<reference evidence="3" key="1">
    <citation type="journal article" date="2019" name="Int. J. Syst. Evol. Microbiol.">
        <title>The Global Catalogue of Microorganisms (GCM) 10K type strain sequencing project: providing services to taxonomists for standard genome sequencing and annotation.</title>
        <authorList>
            <consortium name="The Broad Institute Genomics Platform"/>
            <consortium name="The Broad Institute Genome Sequencing Center for Infectious Disease"/>
            <person name="Wu L."/>
            <person name="Ma J."/>
        </authorList>
    </citation>
    <scope>NUCLEOTIDE SEQUENCE [LARGE SCALE GENOMIC DNA]</scope>
    <source>
        <strain evidence="3">CCUG 50873</strain>
    </source>
</reference>
<evidence type="ECO:0008006" key="4">
    <source>
        <dbReference type="Google" id="ProtNLM"/>
    </source>
</evidence>
<evidence type="ECO:0000313" key="2">
    <source>
        <dbReference type="EMBL" id="MFD0924949.1"/>
    </source>
</evidence>
<accession>A0ABW3G433</accession>
<keyword evidence="1" id="KW-0732">Signal</keyword>
<organism evidence="2 3">
    <name type="scientific">Williamsia deligens</name>
    <dbReference type="NCBI Taxonomy" id="321325"/>
    <lineage>
        <taxon>Bacteria</taxon>
        <taxon>Bacillati</taxon>
        <taxon>Actinomycetota</taxon>
        <taxon>Actinomycetes</taxon>
        <taxon>Mycobacteriales</taxon>
        <taxon>Nocardiaceae</taxon>
        <taxon>Williamsia</taxon>
    </lineage>
</organism>
<comment type="caution">
    <text evidence="2">The sequence shown here is derived from an EMBL/GenBank/DDBJ whole genome shotgun (WGS) entry which is preliminary data.</text>
</comment>
<sequence>MSIRSRLTGLALAAAAVASMGLAAAPAASAAPAGAHHVAAQTKYFGMHLRLHDAGPAYPGSLNCYRSHRWSWSDSSCYIKAAGVFDGGHAGPDAGFAGQLASISYGPDGKGGTYLYFASRDDKYFVKGTVPGRGSGDYTIESINVPGGFGKVVSNKLSLRVETEGPGLTGDAWQDFYLTGNVQVETSAVGGGAGNPFAGLFGSS</sequence>
<dbReference type="PROSITE" id="PS51318">
    <property type="entry name" value="TAT"/>
    <property type="match status" value="1"/>
</dbReference>
<gene>
    <name evidence="2" type="ORF">ACFQ04_04285</name>
</gene>
<evidence type="ECO:0000313" key="3">
    <source>
        <dbReference type="Proteomes" id="UP001597068"/>
    </source>
</evidence>
<feature type="signal peptide" evidence="1">
    <location>
        <begin position="1"/>
        <end position="30"/>
    </location>
</feature>
<dbReference type="RefSeq" id="WP_253647065.1">
    <property type="nucleotide sequence ID" value="NZ_BAAAMO010000002.1"/>
</dbReference>
<dbReference type="InterPro" id="IPR006311">
    <property type="entry name" value="TAT_signal"/>
</dbReference>
<name>A0ABW3G433_9NOCA</name>
<evidence type="ECO:0000256" key="1">
    <source>
        <dbReference type="SAM" id="SignalP"/>
    </source>
</evidence>
<keyword evidence="3" id="KW-1185">Reference proteome</keyword>
<protein>
    <recommendedName>
        <fullName evidence="4">Glycosyl hydrolase family 98 putative carbohydrate-binding module domain-containing protein</fullName>
    </recommendedName>
</protein>
<dbReference type="Proteomes" id="UP001597068">
    <property type="component" value="Unassembled WGS sequence"/>
</dbReference>
<feature type="chain" id="PRO_5046597093" description="Glycosyl hydrolase family 98 putative carbohydrate-binding module domain-containing protein" evidence="1">
    <location>
        <begin position="31"/>
        <end position="204"/>
    </location>
</feature>
<dbReference type="EMBL" id="JBHTIL010000001">
    <property type="protein sequence ID" value="MFD0924949.1"/>
    <property type="molecule type" value="Genomic_DNA"/>
</dbReference>